<dbReference type="InterPro" id="IPR025558">
    <property type="entry name" value="DUF4283"/>
</dbReference>
<evidence type="ECO:0000313" key="5">
    <source>
        <dbReference type="Proteomes" id="UP000029120"/>
    </source>
</evidence>
<dbReference type="Pfam" id="PF14111">
    <property type="entry name" value="DUF4283"/>
    <property type="match status" value="1"/>
</dbReference>
<dbReference type="OrthoDB" id="990321at2759"/>
<evidence type="ECO:0000259" key="3">
    <source>
        <dbReference type="Pfam" id="PF14392"/>
    </source>
</evidence>
<evidence type="ECO:0000259" key="2">
    <source>
        <dbReference type="Pfam" id="PF14111"/>
    </source>
</evidence>
<feature type="compositionally biased region" description="Basic and acidic residues" evidence="1">
    <location>
        <begin position="398"/>
        <end position="422"/>
    </location>
</feature>
<dbReference type="Gramene" id="KFK31418">
    <property type="protein sequence ID" value="KFK31418"/>
    <property type="gene ID" value="AALP_AA6G109400"/>
</dbReference>
<dbReference type="AlphaFoldDB" id="A0A087GNG6"/>
<reference evidence="5" key="1">
    <citation type="journal article" date="2015" name="Nat. Plants">
        <title>Genome expansion of Arabis alpina linked with retrotransposition and reduced symmetric DNA methylation.</title>
        <authorList>
            <person name="Willing E.M."/>
            <person name="Rawat V."/>
            <person name="Mandakova T."/>
            <person name="Maumus F."/>
            <person name="James G.V."/>
            <person name="Nordstroem K.J."/>
            <person name="Becker C."/>
            <person name="Warthmann N."/>
            <person name="Chica C."/>
            <person name="Szarzynska B."/>
            <person name="Zytnicki M."/>
            <person name="Albani M.C."/>
            <person name="Kiefer C."/>
            <person name="Bergonzi S."/>
            <person name="Castaings L."/>
            <person name="Mateos J.L."/>
            <person name="Berns M.C."/>
            <person name="Bujdoso N."/>
            <person name="Piofczyk T."/>
            <person name="de Lorenzo L."/>
            <person name="Barrero-Sicilia C."/>
            <person name="Mateos I."/>
            <person name="Piednoel M."/>
            <person name="Hagmann J."/>
            <person name="Chen-Min-Tao R."/>
            <person name="Iglesias-Fernandez R."/>
            <person name="Schuster S.C."/>
            <person name="Alonso-Blanco C."/>
            <person name="Roudier F."/>
            <person name="Carbonero P."/>
            <person name="Paz-Ares J."/>
            <person name="Davis S.J."/>
            <person name="Pecinka A."/>
            <person name="Quesneville H."/>
            <person name="Colot V."/>
            <person name="Lysak M.A."/>
            <person name="Weigel D."/>
            <person name="Coupland G."/>
            <person name="Schneeberger K."/>
        </authorList>
    </citation>
    <scope>NUCLEOTIDE SEQUENCE [LARGE SCALE GENOMIC DNA]</scope>
    <source>
        <strain evidence="5">cv. Pajares</strain>
    </source>
</reference>
<evidence type="ECO:0000313" key="4">
    <source>
        <dbReference type="EMBL" id="KFK31418.1"/>
    </source>
</evidence>
<dbReference type="EMBL" id="CM002874">
    <property type="protein sequence ID" value="KFK31418.1"/>
    <property type="molecule type" value="Genomic_DNA"/>
</dbReference>
<protein>
    <submittedName>
        <fullName evidence="4">Uncharacterized protein</fullName>
    </submittedName>
</protein>
<name>A0A087GNG6_ARAAL</name>
<gene>
    <name evidence="4" type="ordered locus">AALP_Aa6g109400</name>
</gene>
<feature type="compositionally biased region" description="Polar residues" evidence="1">
    <location>
        <begin position="444"/>
        <end position="455"/>
    </location>
</feature>
<dbReference type="Proteomes" id="UP000029120">
    <property type="component" value="Chromosome 6"/>
</dbReference>
<dbReference type="InterPro" id="IPR025836">
    <property type="entry name" value="Zn_knuckle_CX2CX4HX4C"/>
</dbReference>
<dbReference type="PANTHER" id="PTHR31286">
    <property type="entry name" value="GLYCINE-RICH CELL WALL STRUCTURAL PROTEIN 1.8-LIKE"/>
    <property type="match status" value="1"/>
</dbReference>
<proteinExistence type="predicted"/>
<dbReference type="PANTHER" id="PTHR31286:SF178">
    <property type="entry name" value="DUF4283 DOMAIN-CONTAINING PROTEIN"/>
    <property type="match status" value="1"/>
</dbReference>
<sequence>MAGVSRLRSGIGLRSLREYPTFILILQQRNSTDKERMSFRISYKSSFRVSVFLGIHKALDAYIDKRSHIRSHGLPSVAGISVFPFGNYHSQSVFHAYNLNSFIENQLPLIAGNPFDCSKDSFYTTDKTLVSHTFSIQTLDKRCNQSESLTTDCAMAFFGKLTSSDRELNRAKPIKLPPLDKAQVMRRFELTLVGRPLLREVQEHKLKALASFLPSVWRCEGEIQGLEMGDGRVHFRFQTEADLQTVLDNRPYHYDGSMIALERWVPSVRRDFPNTIPFWIVIRGLPDYRREVVSVRSIGEALGEFLEVDVSEPIPRVRVTLDCDSPLILRRESDDAGQICVLDLQYEKLHKYCNRCFRLTHESASCPERVRESGPHRGQRREQYQGKAAEVNRGTQRNPRDGRGKEVSSRRVPHDPPRRNHDVTASSSRSKPVRRTLLPELETSRVSSSGTNPSTKEWVRKAFGD</sequence>
<feature type="domain" description="Zinc knuckle CX2CX4HX4C" evidence="3">
    <location>
        <begin position="334"/>
        <end position="367"/>
    </location>
</feature>
<organism evidence="4 5">
    <name type="scientific">Arabis alpina</name>
    <name type="common">Alpine rock-cress</name>
    <dbReference type="NCBI Taxonomy" id="50452"/>
    <lineage>
        <taxon>Eukaryota</taxon>
        <taxon>Viridiplantae</taxon>
        <taxon>Streptophyta</taxon>
        <taxon>Embryophyta</taxon>
        <taxon>Tracheophyta</taxon>
        <taxon>Spermatophyta</taxon>
        <taxon>Magnoliopsida</taxon>
        <taxon>eudicotyledons</taxon>
        <taxon>Gunneridae</taxon>
        <taxon>Pentapetalae</taxon>
        <taxon>rosids</taxon>
        <taxon>malvids</taxon>
        <taxon>Brassicales</taxon>
        <taxon>Brassicaceae</taxon>
        <taxon>Arabideae</taxon>
        <taxon>Arabis</taxon>
    </lineage>
</organism>
<keyword evidence="5" id="KW-1185">Reference proteome</keyword>
<feature type="compositionally biased region" description="Basic and acidic residues" evidence="1">
    <location>
        <begin position="368"/>
        <end position="384"/>
    </location>
</feature>
<feature type="region of interest" description="Disordered" evidence="1">
    <location>
        <begin position="367"/>
        <end position="465"/>
    </location>
</feature>
<accession>A0A087GNG6</accession>
<feature type="domain" description="DUF4283" evidence="2">
    <location>
        <begin position="187"/>
        <end position="268"/>
    </location>
</feature>
<dbReference type="eggNOG" id="KOG1075">
    <property type="taxonomic scope" value="Eukaryota"/>
</dbReference>
<dbReference type="Pfam" id="PF14392">
    <property type="entry name" value="zf-CCHC_4"/>
    <property type="match status" value="1"/>
</dbReference>
<dbReference type="InterPro" id="IPR040256">
    <property type="entry name" value="At4g02000-like"/>
</dbReference>
<evidence type="ECO:0000256" key="1">
    <source>
        <dbReference type="SAM" id="MobiDB-lite"/>
    </source>
</evidence>